<sequence>MQRANLVSDCVHSAEMSPISSRPATRSCYPVKAERNRERERGRERKGQRKRRIEREKDREREWKGRDKGRGRGRERERGERERERIPTRAIVCVTVFYQCDFTVITTHNSRVPIAAKKISEFNEAVNSDVEGDEGAGDQLPIAVAKDPTLPSTSNSAAISSYPLHSSDSEQDLDSECSQTDPNYRPENDFLPPSARIHSVSFISPINRQENETALIPFQALITMRGKLLFWTMPLVSGFSRGSPVPPPFHSGAAPYPPQSPSSALKTSLLRAAQISVPPQPTPNHSTPQTGRGNPSANHSTPSRGRGKVEGEAGRADLIPTQRVEEDDTTKESRRENVWPNWHETKFAYERIPRSPLQTVITVSWQADYHCSTLASGATVAERLARSPPTKANRIQSPAGFSQVGIVPNDAVSRRVFWGSPVSPAPSFRRQSTFTSITLISSQDRAVLKLPVCFWRQSSCDSLHEVSVLPTRLELYRCRRKFRLFVGTKENFQNALHQHARMHQPAIAWTPECTDESLKIPDCIATHYNFGSGGCPHRPLEFHTQVPLNVPTNKSLVDSNQGPRALLNLQSCRKTLTCSGRLLGVLPFGPLHSFITSLPPAFRPLPAGGAAFRQNKTGNSTNELQDSAAAHMLLSPVLTVAAAGIELTSSAPGGTKQHLPPCYLCQRASSRTAAGVHTTRFLHAQVHSRVSLRAIPAPIHGIIFEIISREIVRKLLFEHSSAIIDCSRLHEYFVPSCMCRSPVPQSVGALPSCGEGSSGFES</sequence>
<protein>
    <submittedName>
        <fullName evidence="2">Uncharacterized protein</fullName>
    </submittedName>
</protein>
<dbReference type="EMBL" id="JARBHB010000011">
    <property type="protein sequence ID" value="KAJ8872911.1"/>
    <property type="molecule type" value="Genomic_DNA"/>
</dbReference>
<dbReference type="Proteomes" id="UP001159363">
    <property type="component" value="Chromosome 10"/>
</dbReference>
<organism evidence="2 3">
    <name type="scientific">Dryococelus australis</name>
    <dbReference type="NCBI Taxonomy" id="614101"/>
    <lineage>
        <taxon>Eukaryota</taxon>
        <taxon>Metazoa</taxon>
        <taxon>Ecdysozoa</taxon>
        <taxon>Arthropoda</taxon>
        <taxon>Hexapoda</taxon>
        <taxon>Insecta</taxon>
        <taxon>Pterygota</taxon>
        <taxon>Neoptera</taxon>
        <taxon>Polyneoptera</taxon>
        <taxon>Phasmatodea</taxon>
        <taxon>Verophasmatodea</taxon>
        <taxon>Anareolatae</taxon>
        <taxon>Phasmatidae</taxon>
        <taxon>Eurycanthinae</taxon>
        <taxon>Dryococelus</taxon>
    </lineage>
</organism>
<gene>
    <name evidence="2" type="ORF">PR048_026527</name>
</gene>
<name>A0ABQ9GLJ7_9NEOP</name>
<evidence type="ECO:0000256" key="1">
    <source>
        <dbReference type="SAM" id="MobiDB-lite"/>
    </source>
</evidence>
<accession>A0ABQ9GLJ7</accession>
<reference evidence="2 3" key="1">
    <citation type="submission" date="2023-02" db="EMBL/GenBank/DDBJ databases">
        <title>LHISI_Scaffold_Assembly.</title>
        <authorList>
            <person name="Stuart O.P."/>
            <person name="Cleave R."/>
            <person name="Magrath M.J.L."/>
            <person name="Mikheyev A.S."/>
        </authorList>
    </citation>
    <scope>NUCLEOTIDE SEQUENCE [LARGE SCALE GENOMIC DNA]</scope>
    <source>
        <strain evidence="2">Daus_M_001</strain>
        <tissue evidence="2">Leg muscle</tissue>
    </source>
</reference>
<proteinExistence type="predicted"/>
<feature type="compositionally biased region" description="Basic and acidic residues" evidence="1">
    <location>
        <begin position="32"/>
        <end position="45"/>
    </location>
</feature>
<evidence type="ECO:0000313" key="3">
    <source>
        <dbReference type="Proteomes" id="UP001159363"/>
    </source>
</evidence>
<feature type="region of interest" description="Disordered" evidence="1">
    <location>
        <begin position="1"/>
        <end position="83"/>
    </location>
</feature>
<comment type="caution">
    <text evidence="2">The sequence shown here is derived from an EMBL/GenBank/DDBJ whole genome shotgun (WGS) entry which is preliminary data.</text>
</comment>
<feature type="region of interest" description="Disordered" evidence="1">
    <location>
        <begin position="147"/>
        <end position="191"/>
    </location>
</feature>
<feature type="compositionally biased region" description="Basic and acidic residues" evidence="1">
    <location>
        <begin position="53"/>
        <end position="83"/>
    </location>
</feature>
<keyword evidence="3" id="KW-1185">Reference proteome</keyword>
<feature type="compositionally biased region" description="Polar residues" evidence="1">
    <location>
        <begin position="283"/>
        <end position="303"/>
    </location>
</feature>
<feature type="compositionally biased region" description="Polar residues" evidence="1">
    <location>
        <begin position="150"/>
        <end position="166"/>
    </location>
</feature>
<feature type="region of interest" description="Disordered" evidence="1">
    <location>
        <begin position="276"/>
        <end position="335"/>
    </location>
</feature>
<evidence type="ECO:0000313" key="2">
    <source>
        <dbReference type="EMBL" id="KAJ8872911.1"/>
    </source>
</evidence>